<accession>A0A382N1J9</accession>
<gene>
    <name evidence="2" type="ORF">METZ01_LOCUS306841</name>
</gene>
<feature type="non-terminal residue" evidence="2">
    <location>
        <position position="222"/>
    </location>
</feature>
<keyword evidence="1" id="KW-1133">Transmembrane helix</keyword>
<evidence type="ECO:0000256" key="1">
    <source>
        <dbReference type="SAM" id="Phobius"/>
    </source>
</evidence>
<keyword evidence="1" id="KW-0812">Transmembrane</keyword>
<protein>
    <submittedName>
        <fullName evidence="2">Uncharacterized protein</fullName>
    </submittedName>
</protein>
<feature type="transmembrane region" description="Helical" evidence="1">
    <location>
        <begin position="31"/>
        <end position="54"/>
    </location>
</feature>
<organism evidence="2">
    <name type="scientific">marine metagenome</name>
    <dbReference type="NCBI Taxonomy" id="408172"/>
    <lineage>
        <taxon>unclassified sequences</taxon>
        <taxon>metagenomes</taxon>
        <taxon>ecological metagenomes</taxon>
    </lineage>
</organism>
<name>A0A382N1J9_9ZZZZ</name>
<reference evidence="2" key="1">
    <citation type="submission" date="2018-05" db="EMBL/GenBank/DDBJ databases">
        <authorList>
            <person name="Lanie J.A."/>
            <person name="Ng W.-L."/>
            <person name="Kazmierczak K.M."/>
            <person name="Andrzejewski T.M."/>
            <person name="Davidsen T.M."/>
            <person name="Wayne K.J."/>
            <person name="Tettelin H."/>
            <person name="Glass J.I."/>
            <person name="Rusch D."/>
            <person name="Podicherti R."/>
            <person name="Tsui H.-C.T."/>
            <person name="Winkler M.E."/>
        </authorList>
    </citation>
    <scope>NUCLEOTIDE SEQUENCE</scope>
</reference>
<sequence length="222" mass="24871">MYSFSVHTFPHALLGAFGALSSPASENPLDWVALIMLGLFLGILLVAGGFYFMAKRQIARIRTQSSHARPPFEEMEPDNLDLPEQWLAIRSGNIAAVQETLGLSNPRRCSWQKGFSIAGVERLFISPPVNGWILVVGPALPAPEEDVDFCFHFLSHISQRLGHVQFFSLNRALNHHCWVRAHTGRIERAYAWCGETLWNQGKLTTEESVLGMTCYPYGQSIE</sequence>
<dbReference type="EMBL" id="UINC01096800">
    <property type="protein sequence ID" value="SVC53987.1"/>
    <property type="molecule type" value="Genomic_DNA"/>
</dbReference>
<keyword evidence="1" id="KW-0472">Membrane</keyword>
<proteinExistence type="predicted"/>
<dbReference type="AlphaFoldDB" id="A0A382N1J9"/>
<evidence type="ECO:0000313" key="2">
    <source>
        <dbReference type="EMBL" id="SVC53987.1"/>
    </source>
</evidence>